<evidence type="ECO:0000259" key="12">
    <source>
        <dbReference type="PROSITE" id="PS51123"/>
    </source>
</evidence>
<comment type="subcellular location">
    <subcellularLocation>
        <location evidence="1">Cell outer membrane</location>
        <topology evidence="1">Multi-pass membrane protein</topology>
    </subcellularLocation>
</comment>
<evidence type="ECO:0000256" key="11">
    <source>
        <dbReference type="SAM" id="SignalP"/>
    </source>
</evidence>
<evidence type="ECO:0000256" key="2">
    <source>
        <dbReference type="ARBA" id="ARBA00022448"/>
    </source>
</evidence>
<keyword evidence="2" id="KW-0813">Transport</keyword>
<evidence type="ECO:0000256" key="10">
    <source>
        <dbReference type="PROSITE-ProRule" id="PRU00473"/>
    </source>
</evidence>
<dbReference type="PRINTS" id="PR01021">
    <property type="entry name" value="OMPADOMAIN"/>
</dbReference>
<evidence type="ECO:0000256" key="9">
    <source>
        <dbReference type="ARBA" id="ARBA00023237"/>
    </source>
</evidence>
<dbReference type="Gene3D" id="2.40.160.20">
    <property type="match status" value="1"/>
</dbReference>
<dbReference type="InterPro" id="IPR011250">
    <property type="entry name" value="OMP/PagP_B-barrel"/>
</dbReference>
<dbReference type="CDD" id="cd07185">
    <property type="entry name" value="OmpA_C-like"/>
    <property type="match status" value="1"/>
</dbReference>
<keyword evidence="14" id="KW-1185">Reference proteome</keyword>
<dbReference type="EMBL" id="JAKUDL010000001">
    <property type="protein sequence ID" value="MCH4292732.1"/>
    <property type="molecule type" value="Genomic_DNA"/>
</dbReference>
<organism evidence="13 14">
    <name type="scientific">Shewanella zhuhaiensis</name>
    <dbReference type="NCBI Taxonomy" id="2919576"/>
    <lineage>
        <taxon>Bacteria</taxon>
        <taxon>Pseudomonadati</taxon>
        <taxon>Pseudomonadota</taxon>
        <taxon>Gammaproteobacteria</taxon>
        <taxon>Alteromonadales</taxon>
        <taxon>Shewanellaceae</taxon>
        <taxon>Shewanella</taxon>
    </lineage>
</organism>
<evidence type="ECO:0000256" key="8">
    <source>
        <dbReference type="ARBA" id="ARBA00023136"/>
    </source>
</evidence>
<dbReference type="InterPro" id="IPR050330">
    <property type="entry name" value="Bact_OuterMem_StrucFunc"/>
</dbReference>
<sequence>MKKSMIALALIAATSYASAAAPDSGFYFGAGAGQTDFNNVSTDSHLKDGDDTAWNAVAGYQLNKYFAVEAGWQDLGTLDATDMRGAAAQGQNIDVSGATLGIVGTLPLSEKWFLTGEAGAYQYHLEHQMGVGKYVSATDTSPYVGAGIGYRITDNMDVTAKYRRFTDIDETAWETAHMDAETVGVQLTYRFGAKPAPVTAVTLPAVIDKQTKPMPRPVVETRTESTSVAVLFGFDSATLTGEGQAKLDQIVDLSKQNDKDAIVLIGQADNQGDATYNQMLSEKRVATVTDYLASHGVDVQSMDQRAEGETQAHGDSISERQLERRVIVTLTAEKQIQVAP</sequence>
<keyword evidence="9" id="KW-0998">Cell outer membrane</keyword>
<evidence type="ECO:0000256" key="5">
    <source>
        <dbReference type="ARBA" id="ARBA00022729"/>
    </source>
</evidence>
<feature type="signal peptide" evidence="11">
    <location>
        <begin position="1"/>
        <end position="19"/>
    </location>
</feature>
<evidence type="ECO:0000313" key="14">
    <source>
        <dbReference type="Proteomes" id="UP001297581"/>
    </source>
</evidence>
<dbReference type="RefSeq" id="WP_240589401.1">
    <property type="nucleotide sequence ID" value="NZ_JAKUDL010000001.1"/>
</dbReference>
<keyword evidence="5 11" id="KW-0732">Signal</keyword>
<dbReference type="GO" id="GO:0006811">
    <property type="term" value="P:monoatomic ion transport"/>
    <property type="evidence" value="ECO:0007669"/>
    <property type="project" value="UniProtKB-KW"/>
</dbReference>
<keyword evidence="4" id="KW-0812">Transmembrane</keyword>
<evidence type="ECO:0000313" key="13">
    <source>
        <dbReference type="EMBL" id="MCH4292732.1"/>
    </source>
</evidence>
<dbReference type="PANTHER" id="PTHR30329">
    <property type="entry name" value="STATOR ELEMENT OF FLAGELLAR MOTOR COMPLEX"/>
    <property type="match status" value="1"/>
</dbReference>
<dbReference type="SUPFAM" id="SSF56925">
    <property type="entry name" value="OMPA-like"/>
    <property type="match status" value="1"/>
</dbReference>
<dbReference type="SUPFAM" id="SSF103088">
    <property type="entry name" value="OmpA-like"/>
    <property type="match status" value="1"/>
</dbReference>
<evidence type="ECO:0000256" key="4">
    <source>
        <dbReference type="ARBA" id="ARBA00022692"/>
    </source>
</evidence>
<dbReference type="InterPro" id="IPR027385">
    <property type="entry name" value="Beta-barrel_OMP"/>
</dbReference>
<dbReference type="InterPro" id="IPR006664">
    <property type="entry name" value="OMP_bac"/>
</dbReference>
<evidence type="ECO:0000256" key="7">
    <source>
        <dbReference type="ARBA" id="ARBA00023114"/>
    </source>
</evidence>
<dbReference type="Gene3D" id="3.30.1330.60">
    <property type="entry name" value="OmpA-like domain"/>
    <property type="match status" value="1"/>
</dbReference>
<dbReference type="Pfam" id="PF00691">
    <property type="entry name" value="OmpA"/>
    <property type="match status" value="1"/>
</dbReference>
<dbReference type="PANTHER" id="PTHR30329:SF21">
    <property type="entry name" value="LIPOPROTEIN YIAD-RELATED"/>
    <property type="match status" value="1"/>
</dbReference>
<dbReference type="PROSITE" id="PS51123">
    <property type="entry name" value="OMPA_2"/>
    <property type="match status" value="1"/>
</dbReference>
<reference evidence="13 14" key="1">
    <citation type="submission" date="2022-02" db="EMBL/GenBank/DDBJ databases">
        <title>The genome sequence of Shewanella sp. 3B26.</title>
        <authorList>
            <person name="Du J."/>
        </authorList>
    </citation>
    <scope>NUCLEOTIDE SEQUENCE [LARGE SCALE GENOMIC DNA]</scope>
    <source>
        <strain evidence="13 14">3B26</strain>
    </source>
</reference>
<keyword evidence="8 10" id="KW-0472">Membrane</keyword>
<dbReference type="GO" id="GO:0015288">
    <property type="term" value="F:porin activity"/>
    <property type="evidence" value="ECO:0007669"/>
    <property type="project" value="UniProtKB-KW"/>
</dbReference>
<proteinExistence type="predicted"/>
<accession>A0AAJ1EYQ1</accession>
<dbReference type="Pfam" id="PF13505">
    <property type="entry name" value="OMP_b-brl"/>
    <property type="match status" value="1"/>
</dbReference>
<dbReference type="AlphaFoldDB" id="A0AAJ1EYQ1"/>
<comment type="caution">
    <text evidence="13">The sequence shown here is derived from an EMBL/GenBank/DDBJ whole genome shotgun (WGS) entry which is preliminary data.</text>
</comment>
<evidence type="ECO:0000256" key="3">
    <source>
        <dbReference type="ARBA" id="ARBA00022452"/>
    </source>
</evidence>
<keyword evidence="6" id="KW-0406">Ion transport</keyword>
<protein>
    <submittedName>
        <fullName evidence="13">Outer membrane beta-barrel protein</fullName>
    </submittedName>
</protein>
<dbReference type="GO" id="GO:0009279">
    <property type="term" value="C:cell outer membrane"/>
    <property type="evidence" value="ECO:0007669"/>
    <property type="project" value="UniProtKB-SubCell"/>
</dbReference>
<dbReference type="InterPro" id="IPR036737">
    <property type="entry name" value="OmpA-like_sf"/>
</dbReference>
<name>A0AAJ1EYQ1_9GAMM</name>
<evidence type="ECO:0000256" key="1">
    <source>
        <dbReference type="ARBA" id="ARBA00004571"/>
    </source>
</evidence>
<feature type="chain" id="PRO_5042585408" evidence="11">
    <location>
        <begin position="20"/>
        <end position="340"/>
    </location>
</feature>
<feature type="domain" description="OmpA-like" evidence="12">
    <location>
        <begin position="219"/>
        <end position="334"/>
    </location>
</feature>
<dbReference type="GO" id="GO:0046930">
    <property type="term" value="C:pore complex"/>
    <property type="evidence" value="ECO:0007669"/>
    <property type="project" value="UniProtKB-KW"/>
</dbReference>
<keyword evidence="3" id="KW-1134">Transmembrane beta strand</keyword>
<dbReference type="InterPro" id="IPR006665">
    <property type="entry name" value="OmpA-like"/>
</dbReference>
<gene>
    <name evidence="13" type="ORF">MJ923_00270</name>
</gene>
<evidence type="ECO:0000256" key="6">
    <source>
        <dbReference type="ARBA" id="ARBA00023065"/>
    </source>
</evidence>
<dbReference type="Proteomes" id="UP001297581">
    <property type="component" value="Unassembled WGS sequence"/>
</dbReference>
<keyword evidence="7" id="KW-0626">Porin</keyword>